<dbReference type="InterPro" id="IPR011791">
    <property type="entry name" value="CadR-PbrR"/>
</dbReference>
<dbReference type="PROSITE" id="PS00552">
    <property type="entry name" value="HTH_MERR_1"/>
    <property type="match status" value="1"/>
</dbReference>
<organism evidence="4 5">
    <name type="scientific">Inhella gelatinilytica</name>
    <dbReference type="NCBI Taxonomy" id="2795030"/>
    <lineage>
        <taxon>Bacteria</taxon>
        <taxon>Pseudomonadati</taxon>
        <taxon>Pseudomonadota</taxon>
        <taxon>Betaproteobacteria</taxon>
        <taxon>Burkholderiales</taxon>
        <taxon>Sphaerotilaceae</taxon>
        <taxon>Inhella</taxon>
    </lineage>
</organism>
<gene>
    <name evidence="4" type="ORF">I7X43_11405</name>
</gene>
<dbReference type="InterPro" id="IPR047057">
    <property type="entry name" value="MerR_fam"/>
</dbReference>
<dbReference type="InterPro" id="IPR009061">
    <property type="entry name" value="DNA-bd_dom_put_sf"/>
</dbReference>
<dbReference type="EMBL" id="JAEDAL010000005">
    <property type="protein sequence ID" value="MBH9553449.1"/>
    <property type="molecule type" value="Genomic_DNA"/>
</dbReference>
<dbReference type="Proteomes" id="UP000620139">
    <property type="component" value="Unassembled WGS sequence"/>
</dbReference>
<dbReference type="GO" id="GO:0046872">
    <property type="term" value="F:metal ion binding"/>
    <property type="evidence" value="ECO:0007669"/>
    <property type="project" value="InterPro"/>
</dbReference>
<accession>A0A931IWI9</accession>
<dbReference type="CDD" id="cd04784">
    <property type="entry name" value="HTH_CadR-PbrR"/>
    <property type="match status" value="1"/>
</dbReference>
<feature type="coiled-coil region" evidence="2">
    <location>
        <begin position="82"/>
        <end position="116"/>
    </location>
</feature>
<sequence>MRIGELARVSGLSVPTLRFYEREGLLPSPTRSEGNYRHYSPAQVERALFIRRCRALALSLDELRALLAARDEQACEAVNTLIDRHLAHVQARRRELEALESELQALRARCEGQGDACGILERLATAPLANERPTDVHGRHERN</sequence>
<dbReference type="GO" id="GO:0003700">
    <property type="term" value="F:DNA-binding transcription factor activity"/>
    <property type="evidence" value="ECO:0007669"/>
    <property type="project" value="InterPro"/>
</dbReference>
<dbReference type="Pfam" id="PF13411">
    <property type="entry name" value="MerR_1"/>
    <property type="match status" value="1"/>
</dbReference>
<dbReference type="PROSITE" id="PS50937">
    <property type="entry name" value="HTH_MERR_2"/>
    <property type="match status" value="1"/>
</dbReference>
<dbReference type="SMART" id="SM00422">
    <property type="entry name" value="HTH_MERR"/>
    <property type="match status" value="1"/>
</dbReference>
<reference evidence="4" key="1">
    <citation type="submission" date="2020-12" db="EMBL/GenBank/DDBJ databases">
        <title>The genome sequence of Inhella sp. 4Y17.</title>
        <authorList>
            <person name="Liu Y."/>
        </authorList>
    </citation>
    <scope>NUCLEOTIDE SEQUENCE</scope>
    <source>
        <strain evidence="4">4Y10</strain>
    </source>
</reference>
<proteinExistence type="predicted"/>
<feature type="domain" description="HTH merR-type" evidence="3">
    <location>
        <begin position="1"/>
        <end position="69"/>
    </location>
</feature>
<evidence type="ECO:0000313" key="5">
    <source>
        <dbReference type="Proteomes" id="UP000620139"/>
    </source>
</evidence>
<dbReference type="GO" id="GO:0003677">
    <property type="term" value="F:DNA binding"/>
    <property type="evidence" value="ECO:0007669"/>
    <property type="project" value="UniProtKB-KW"/>
</dbReference>
<dbReference type="RefSeq" id="WP_198101067.1">
    <property type="nucleotide sequence ID" value="NZ_JAEDAL010000005.1"/>
</dbReference>
<dbReference type="PANTHER" id="PTHR30204">
    <property type="entry name" value="REDOX-CYCLING DRUG-SENSING TRANSCRIPTIONAL ACTIVATOR SOXR"/>
    <property type="match status" value="1"/>
</dbReference>
<dbReference type="SUPFAM" id="SSF46955">
    <property type="entry name" value="Putative DNA-binding domain"/>
    <property type="match status" value="1"/>
</dbReference>
<dbReference type="InterPro" id="IPR000551">
    <property type="entry name" value="MerR-type_HTH_dom"/>
</dbReference>
<evidence type="ECO:0000256" key="1">
    <source>
        <dbReference type="ARBA" id="ARBA00023125"/>
    </source>
</evidence>
<comment type="caution">
    <text evidence="4">The sequence shown here is derived from an EMBL/GenBank/DDBJ whole genome shotgun (WGS) entry which is preliminary data.</text>
</comment>
<name>A0A931IWI9_9BURK</name>
<dbReference type="PRINTS" id="PR00040">
    <property type="entry name" value="HTHMERR"/>
</dbReference>
<dbReference type="AlphaFoldDB" id="A0A931IWI9"/>
<evidence type="ECO:0000313" key="4">
    <source>
        <dbReference type="EMBL" id="MBH9553449.1"/>
    </source>
</evidence>
<protein>
    <submittedName>
        <fullName evidence="4">Cd(II)/Pb(II)-responsive transcriptional regulator</fullName>
    </submittedName>
</protein>
<evidence type="ECO:0000256" key="2">
    <source>
        <dbReference type="SAM" id="Coils"/>
    </source>
</evidence>
<dbReference type="GO" id="GO:0045893">
    <property type="term" value="P:positive regulation of DNA-templated transcription"/>
    <property type="evidence" value="ECO:0007669"/>
    <property type="project" value="InterPro"/>
</dbReference>
<keyword evidence="1" id="KW-0238">DNA-binding</keyword>
<dbReference type="Gene3D" id="1.10.1660.10">
    <property type="match status" value="1"/>
</dbReference>
<keyword evidence="5" id="KW-1185">Reference proteome</keyword>
<evidence type="ECO:0000259" key="3">
    <source>
        <dbReference type="PROSITE" id="PS50937"/>
    </source>
</evidence>
<keyword evidence="2" id="KW-0175">Coiled coil</keyword>
<dbReference type="PANTHER" id="PTHR30204:SF92">
    <property type="entry name" value="HTH-TYPE TRANSCRIPTIONAL REGULATOR ZNTR"/>
    <property type="match status" value="1"/>
</dbReference>